<evidence type="ECO:0000256" key="1">
    <source>
        <dbReference type="ARBA" id="ARBA00022676"/>
    </source>
</evidence>
<keyword evidence="1" id="KW-0328">Glycosyltransferase</keyword>
<organism evidence="3 4">
    <name type="scientific">Deinococcus cellulosilyticus (strain DSM 18568 / NBRC 106333 / KACC 11606 / 5516J-15)</name>
    <dbReference type="NCBI Taxonomy" id="1223518"/>
    <lineage>
        <taxon>Bacteria</taxon>
        <taxon>Thermotogati</taxon>
        <taxon>Deinococcota</taxon>
        <taxon>Deinococci</taxon>
        <taxon>Deinococcales</taxon>
        <taxon>Deinococcaceae</taxon>
        <taxon>Deinococcus</taxon>
    </lineage>
</organism>
<evidence type="ECO:0000256" key="2">
    <source>
        <dbReference type="ARBA" id="ARBA00022679"/>
    </source>
</evidence>
<evidence type="ECO:0000313" key="4">
    <source>
        <dbReference type="Proteomes" id="UP000321306"/>
    </source>
</evidence>
<evidence type="ECO:0000313" key="3">
    <source>
        <dbReference type="EMBL" id="GEM46042.1"/>
    </source>
</evidence>
<dbReference type="CDD" id="cd06533">
    <property type="entry name" value="Glyco_transf_WecG_TagA"/>
    <property type="match status" value="1"/>
</dbReference>
<proteinExistence type="predicted"/>
<dbReference type="NCBIfam" id="TIGR00696">
    <property type="entry name" value="wecG_tagA_cpsF"/>
    <property type="match status" value="1"/>
</dbReference>
<dbReference type="EMBL" id="BJXB01000006">
    <property type="protein sequence ID" value="GEM46042.1"/>
    <property type="molecule type" value="Genomic_DNA"/>
</dbReference>
<protein>
    <submittedName>
        <fullName evidence="3">UDP-N-acetyl-D-mannosaminuronic acid transferase</fullName>
    </submittedName>
</protein>
<dbReference type="AlphaFoldDB" id="A0A511MZR9"/>
<reference evidence="3 4" key="1">
    <citation type="submission" date="2019-07" db="EMBL/GenBank/DDBJ databases">
        <title>Whole genome shotgun sequence of Deinococcus cellulosilyticus NBRC 106333.</title>
        <authorList>
            <person name="Hosoyama A."/>
            <person name="Uohara A."/>
            <person name="Ohji S."/>
            <person name="Ichikawa N."/>
        </authorList>
    </citation>
    <scope>NUCLEOTIDE SEQUENCE [LARGE SCALE GENOMIC DNA]</scope>
    <source>
        <strain evidence="3 4">NBRC 106333</strain>
    </source>
</reference>
<name>A0A511MZR9_DEIC1</name>
<dbReference type="InterPro" id="IPR004629">
    <property type="entry name" value="WecG_TagA_CpsF"/>
</dbReference>
<gene>
    <name evidence="3" type="ORF">DC3_16770</name>
</gene>
<dbReference type="OrthoDB" id="9771846at2"/>
<dbReference type="PANTHER" id="PTHR34136">
    <property type="match status" value="1"/>
</dbReference>
<dbReference type="RefSeq" id="WP_146883864.1">
    <property type="nucleotide sequence ID" value="NZ_BJXB01000006.1"/>
</dbReference>
<dbReference type="PANTHER" id="PTHR34136:SF1">
    <property type="entry name" value="UDP-N-ACETYL-D-MANNOSAMINURONIC ACID TRANSFERASE"/>
    <property type="match status" value="1"/>
</dbReference>
<keyword evidence="4" id="KW-1185">Reference proteome</keyword>
<dbReference type="GO" id="GO:0016758">
    <property type="term" value="F:hexosyltransferase activity"/>
    <property type="evidence" value="ECO:0007669"/>
    <property type="project" value="TreeGrafter"/>
</dbReference>
<comment type="caution">
    <text evidence="3">The sequence shown here is derived from an EMBL/GenBank/DDBJ whole genome shotgun (WGS) entry which is preliminary data.</text>
</comment>
<dbReference type="Proteomes" id="UP000321306">
    <property type="component" value="Unassembled WGS sequence"/>
</dbReference>
<sequence>MMQRLSLFNFPVDPLDLEGVVERLEGWMGSFDPHTVITLNPEIVIQAEEEDAELAQVIRAADLVSADGVGIVWAVKKMLDVDLPGRASGIDIVTRLMERQGANLRVFFLGGKPGIAELAARNSSEKYGVQIAGFDHGYFKDDGNEDLKLAEKIRAAYPHLLITSLGAGRQEKFNHRHRNRLKVPIMIGAGGTLDVLSGTVERAPEWTQKMKVEWAYRILGDRKRWNRFPRLMKFAMRVQNAKPIEKK</sequence>
<keyword evidence="2 3" id="KW-0808">Transferase</keyword>
<dbReference type="Pfam" id="PF03808">
    <property type="entry name" value="Glyco_tran_WecG"/>
    <property type="match status" value="1"/>
</dbReference>
<accession>A0A511MZR9</accession>